<dbReference type="Pfam" id="PF01138">
    <property type="entry name" value="RNase_PH"/>
    <property type="match status" value="2"/>
</dbReference>
<dbReference type="CDD" id="cd11363">
    <property type="entry name" value="RNase_PH_PNPase_1"/>
    <property type="match status" value="1"/>
</dbReference>
<dbReference type="InterPro" id="IPR003029">
    <property type="entry name" value="S1_domain"/>
</dbReference>
<dbReference type="FunFam" id="2.40.50.140:FF:000189">
    <property type="entry name" value="Polyribonucleotide nucleotidyltransferase, putative"/>
    <property type="match status" value="1"/>
</dbReference>
<dbReference type="GO" id="GO:0004654">
    <property type="term" value="F:polyribonucleotide nucleotidyltransferase activity"/>
    <property type="evidence" value="ECO:0007669"/>
    <property type="project" value="UniProtKB-UniRule"/>
</dbReference>
<reference evidence="12" key="1">
    <citation type="submission" date="2015-05" db="EMBL/GenBank/DDBJ databases">
        <title>Draft genome of Nitrosomonas communis strain Nm2.</title>
        <authorList>
            <person name="Kozlowski J.A."/>
            <person name="Kits K.D."/>
            <person name="Stein L.Y."/>
        </authorList>
    </citation>
    <scope>NUCLEOTIDE SEQUENCE [LARGE SCALE GENOMIC DNA]</scope>
    <source>
        <strain evidence="12">Nm2</strain>
    </source>
</reference>
<comment type="subcellular location">
    <subcellularLocation>
        <location evidence="8">Cytoplasm</location>
    </subcellularLocation>
</comment>
<dbReference type="FunFam" id="3.30.230.70:FF:000002">
    <property type="entry name" value="Polyribonucleotide nucleotidyltransferase"/>
    <property type="match status" value="1"/>
</dbReference>
<feature type="binding site" evidence="8">
    <location>
        <position position="486"/>
    </location>
    <ligand>
        <name>Mg(2+)</name>
        <dbReference type="ChEBI" id="CHEBI:18420"/>
    </ligand>
</feature>
<evidence type="ECO:0000259" key="9">
    <source>
        <dbReference type="PROSITE" id="PS50126"/>
    </source>
</evidence>
<dbReference type="PATRIC" id="fig|44574.3.peg.2794"/>
<keyword evidence="12" id="KW-1185">Reference proteome</keyword>
<dbReference type="Pfam" id="PF03726">
    <property type="entry name" value="PNPase"/>
    <property type="match status" value="1"/>
</dbReference>
<dbReference type="PROSITE" id="PS50126">
    <property type="entry name" value="S1"/>
    <property type="match status" value="1"/>
</dbReference>
<dbReference type="CDD" id="cd11364">
    <property type="entry name" value="RNase_PH_PNPase_2"/>
    <property type="match status" value="1"/>
</dbReference>
<dbReference type="InterPro" id="IPR027408">
    <property type="entry name" value="PNPase/RNase_PH_dom_sf"/>
</dbReference>
<evidence type="ECO:0000256" key="4">
    <source>
        <dbReference type="ARBA" id="ARBA00022695"/>
    </source>
</evidence>
<dbReference type="SMART" id="SM00316">
    <property type="entry name" value="S1"/>
    <property type="match status" value="1"/>
</dbReference>
<feature type="domain" description="S1 motif" evidence="9">
    <location>
        <begin position="622"/>
        <end position="690"/>
    </location>
</feature>
<dbReference type="GO" id="GO:0006402">
    <property type="term" value="P:mRNA catabolic process"/>
    <property type="evidence" value="ECO:0007669"/>
    <property type="project" value="UniProtKB-UniRule"/>
</dbReference>
<dbReference type="PROSITE" id="PS50084">
    <property type="entry name" value="KH_TYPE_1"/>
    <property type="match status" value="1"/>
</dbReference>
<dbReference type="Proteomes" id="UP000324176">
    <property type="component" value="Unassembled WGS sequence"/>
</dbReference>
<comment type="function">
    <text evidence="8">Involved in mRNA degradation. Catalyzes the phosphorolysis of single-stranded polyribonucleotides processively in the 3'- to 5'-direction.</text>
</comment>
<accession>A0A0F7KFK9</accession>
<comment type="cofactor">
    <cofactor evidence="8">
        <name>Mg(2+)</name>
        <dbReference type="ChEBI" id="CHEBI:18420"/>
    </cofactor>
</comment>
<dbReference type="SUPFAM" id="SSF55666">
    <property type="entry name" value="Ribonuclease PH domain 2-like"/>
    <property type="match status" value="2"/>
</dbReference>
<sequence length="702" mass="76638">MELIKKSITYGRHRLTLETGEIARQAHGSVIVSLDDTVVLVTVVGDKSTKPGQDFFPLTVDYQERFYAAGRIPGSFFKREGRPSEKETLTSRLIDRPIRPLFPAGFYNEVQVVATVLSAEVEVDADIAAMIGASAALVLSGIPFDGPIGAARVGYINNEYVLNPTTTELKEAQLNLVVAGTQQAVLMVESEAMELSEEIMLGAVMFGHEQMQAVINVINEFVDEAGVTAWDWKPAENDPVLIESISQLAEADLRNAFQLKQKQIRNETIKEVWQRVYTELGVGAEEGPDEQSVREIGFELEARIVRSQILDGEARIDGRGTRTVRPISIRHGVLPRTHGSALFTRGETQALAVATLGTARDEQKFDTLQGDYTERFMLHYNMPPFATGEIGRVGTPKRREIGHGRLAKRALEAVLPPPEEFGYSLRVVSEVMESNGSSSMASVCAGCLALMDAGVPLKAHVAGIAMGLIKEGNRFAVLTDILGDEDHLGDMDFKVAGTEKGITALQMDIKIQGITKEIMQVALLQAKEGRLHILDIMKNALPATRENISTHAPRIIKFKINPEKIRDVIGKGGAVIRALTEETNTTIDISDDGTVTVACINSEGGELAKKRIEDITAEVEVGKIYTGVVLKLLDFGAIVSILPGKDGLLHISQIAHERVEDVATHLKEGQTVRVKVLEADEKGRLRLSMKAVTEVETEIVPS</sequence>
<keyword evidence="7 8" id="KW-0694">RNA-binding</keyword>
<keyword evidence="4 8" id="KW-0548">Nucleotidyltransferase</keyword>
<dbReference type="InterPro" id="IPR020568">
    <property type="entry name" value="Ribosomal_Su5_D2-typ_SF"/>
</dbReference>
<dbReference type="InterPro" id="IPR036345">
    <property type="entry name" value="ExoRNase_PH_dom2_sf"/>
</dbReference>
<keyword evidence="2 8" id="KW-0963">Cytoplasm</keyword>
<evidence type="ECO:0000256" key="5">
    <source>
        <dbReference type="ARBA" id="ARBA00022723"/>
    </source>
</evidence>
<reference evidence="10 12" key="2">
    <citation type="journal article" date="2016" name="Genome Announc.">
        <title>Genome Sequence of Nitrosomonas communis Strain Nm2, a Mesophilic Ammonia-Oxidizing Bacterium Isolated from Mediterranean Soil.</title>
        <authorList>
            <person name="Kozlowski J.A."/>
            <person name="Kits K.D."/>
            <person name="Stein L.Y."/>
        </authorList>
    </citation>
    <scope>NUCLEOTIDE SEQUENCE [LARGE SCALE GENOMIC DNA]</scope>
    <source>
        <strain evidence="10 12">Nm2</strain>
    </source>
</reference>
<dbReference type="CDD" id="cd02393">
    <property type="entry name" value="KH-I_PNPase"/>
    <property type="match status" value="1"/>
</dbReference>
<feature type="binding site" evidence="8">
    <location>
        <position position="492"/>
    </location>
    <ligand>
        <name>Mg(2+)</name>
        <dbReference type="ChEBI" id="CHEBI:18420"/>
    </ligand>
</feature>
<evidence type="ECO:0000313" key="12">
    <source>
        <dbReference type="Proteomes" id="UP000034156"/>
    </source>
</evidence>
<dbReference type="CDD" id="cd04472">
    <property type="entry name" value="S1_PNPase"/>
    <property type="match status" value="1"/>
</dbReference>
<dbReference type="FunFam" id="3.30.230.70:FF:000001">
    <property type="entry name" value="Polyribonucleotide nucleotidyltransferase"/>
    <property type="match status" value="1"/>
</dbReference>
<dbReference type="KEGG" id="nco:AAW31_11480"/>
<dbReference type="HAMAP" id="MF_01595">
    <property type="entry name" value="PNPase"/>
    <property type="match status" value="1"/>
</dbReference>
<dbReference type="AlphaFoldDB" id="A0A0F7KFK9"/>
<dbReference type="Gene3D" id="3.30.230.70">
    <property type="entry name" value="GHMP Kinase, N-terminal domain"/>
    <property type="match status" value="2"/>
</dbReference>
<dbReference type="PANTHER" id="PTHR11252">
    <property type="entry name" value="POLYRIBONUCLEOTIDE NUCLEOTIDYLTRANSFERASE"/>
    <property type="match status" value="1"/>
</dbReference>
<evidence type="ECO:0000256" key="3">
    <source>
        <dbReference type="ARBA" id="ARBA00022679"/>
    </source>
</evidence>
<evidence type="ECO:0000313" key="13">
    <source>
        <dbReference type="Proteomes" id="UP000324176"/>
    </source>
</evidence>
<protein>
    <recommendedName>
        <fullName evidence="8">Polyribonucleotide nucleotidyltransferase</fullName>
        <ecNumber evidence="8">2.7.7.8</ecNumber>
    </recommendedName>
    <alternativeName>
        <fullName evidence="8">Polynucleotide phosphorylase</fullName>
        <shortName evidence="8">PNPase</shortName>
    </alternativeName>
</protein>
<comment type="catalytic activity">
    <reaction evidence="8">
        <text>RNA(n+1) + phosphate = RNA(n) + a ribonucleoside 5'-diphosphate</text>
        <dbReference type="Rhea" id="RHEA:22096"/>
        <dbReference type="Rhea" id="RHEA-COMP:14527"/>
        <dbReference type="Rhea" id="RHEA-COMP:17342"/>
        <dbReference type="ChEBI" id="CHEBI:43474"/>
        <dbReference type="ChEBI" id="CHEBI:57930"/>
        <dbReference type="ChEBI" id="CHEBI:140395"/>
        <dbReference type="EC" id="2.7.7.8"/>
    </reaction>
</comment>
<evidence type="ECO:0000313" key="10">
    <source>
        <dbReference type="EMBL" id="AKH38276.1"/>
    </source>
</evidence>
<keyword evidence="6 8" id="KW-0460">Magnesium</keyword>
<dbReference type="FunFam" id="3.30.1370.10:FF:000001">
    <property type="entry name" value="Polyribonucleotide nucleotidyltransferase"/>
    <property type="match status" value="1"/>
</dbReference>
<keyword evidence="3 8" id="KW-0808">Transferase</keyword>
<dbReference type="Proteomes" id="UP000034156">
    <property type="component" value="Chromosome"/>
</dbReference>
<dbReference type="Gene3D" id="2.40.50.140">
    <property type="entry name" value="Nucleic acid-binding proteins"/>
    <property type="match status" value="1"/>
</dbReference>
<evidence type="ECO:0000256" key="7">
    <source>
        <dbReference type="ARBA" id="ARBA00022884"/>
    </source>
</evidence>
<evidence type="ECO:0000256" key="2">
    <source>
        <dbReference type="ARBA" id="ARBA00022490"/>
    </source>
</evidence>
<dbReference type="SUPFAM" id="SSF50249">
    <property type="entry name" value="Nucleic acid-binding proteins"/>
    <property type="match status" value="1"/>
</dbReference>
<dbReference type="PIRSF" id="PIRSF005499">
    <property type="entry name" value="PNPase"/>
    <property type="match status" value="1"/>
</dbReference>
<evidence type="ECO:0000256" key="6">
    <source>
        <dbReference type="ARBA" id="ARBA00022842"/>
    </source>
</evidence>
<dbReference type="GO" id="GO:0006396">
    <property type="term" value="P:RNA processing"/>
    <property type="evidence" value="ECO:0007669"/>
    <property type="project" value="InterPro"/>
</dbReference>
<dbReference type="NCBIfam" id="TIGR03591">
    <property type="entry name" value="polynuc_phos"/>
    <property type="match status" value="1"/>
</dbReference>
<gene>
    <name evidence="8" type="primary">pnp</name>
    <name evidence="10" type="ORF">AAW31_11480</name>
    <name evidence="11" type="ORF">BCL69_101644</name>
</gene>
<dbReference type="EMBL" id="CP011451">
    <property type="protein sequence ID" value="AKH38276.1"/>
    <property type="molecule type" value="Genomic_DNA"/>
</dbReference>
<evidence type="ECO:0000256" key="1">
    <source>
        <dbReference type="ARBA" id="ARBA00007404"/>
    </source>
</evidence>
<dbReference type="GO" id="GO:0005829">
    <property type="term" value="C:cytosol"/>
    <property type="evidence" value="ECO:0007669"/>
    <property type="project" value="UniProtKB-ARBA"/>
</dbReference>
<dbReference type="Pfam" id="PF00575">
    <property type="entry name" value="S1"/>
    <property type="match status" value="1"/>
</dbReference>
<name>A0A0F7KFK9_9PROT</name>
<dbReference type="NCBIfam" id="NF008805">
    <property type="entry name" value="PRK11824.1"/>
    <property type="match status" value="1"/>
</dbReference>
<dbReference type="Gene3D" id="3.30.1370.10">
    <property type="entry name" value="K Homology domain, type 1"/>
    <property type="match status" value="1"/>
</dbReference>
<dbReference type="GO" id="GO:0000287">
    <property type="term" value="F:magnesium ion binding"/>
    <property type="evidence" value="ECO:0007669"/>
    <property type="project" value="UniProtKB-UniRule"/>
</dbReference>
<dbReference type="PANTHER" id="PTHR11252:SF0">
    <property type="entry name" value="POLYRIBONUCLEOTIDE NUCLEOTIDYLTRANSFERASE 1, MITOCHONDRIAL"/>
    <property type="match status" value="1"/>
</dbReference>
<dbReference type="InterPro" id="IPR015847">
    <property type="entry name" value="ExoRNase_PH_dom2"/>
</dbReference>
<organism evidence="10 12">
    <name type="scientific">Nitrosomonas communis</name>
    <dbReference type="NCBI Taxonomy" id="44574"/>
    <lineage>
        <taxon>Bacteria</taxon>
        <taxon>Pseudomonadati</taxon>
        <taxon>Pseudomonadota</taxon>
        <taxon>Betaproteobacteria</taxon>
        <taxon>Nitrosomonadales</taxon>
        <taxon>Nitrosomonadaceae</taxon>
        <taxon>Nitrosomonas</taxon>
    </lineage>
</organism>
<keyword evidence="5 8" id="KW-0479">Metal-binding</keyword>
<evidence type="ECO:0000256" key="8">
    <source>
        <dbReference type="HAMAP-Rule" id="MF_01595"/>
    </source>
</evidence>
<evidence type="ECO:0000313" key="11">
    <source>
        <dbReference type="EMBL" id="TYP89527.1"/>
    </source>
</evidence>
<dbReference type="SMART" id="SM00322">
    <property type="entry name" value="KH"/>
    <property type="match status" value="1"/>
</dbReference>
<dbReference type="Pfam" id="PF00013">
    <property type="entry name" value="KH_1"/>
    <property type="match status" value="1"/>
</dbReference>
<dbReference type="InterPro" id="IPR001247">
    <property type="entry name" value="ExoRNase_PH_dom1"/>
</dbReference>
<dbReference type="InterPro" id="IPR036612">
    <property type="entry name" value="KH_dom_type_1_sf"/>
</dbReference>
<dbReference type="Pfam" id="PF03725">
    <property type="entry name" value="RNase_PH_C"/>
    <property type="match status" value="1"/>
</dbReference>
<dbReference type="GO" id="GO:0003723">
    <property type="term" value="F:RNA binding"/>
    <property type="evidence" value="ECO:0007669"/>
    <property type="project" value="UniProtKB-UniRule"/>
</dbReference>
<dbReference type="SUPFAM" id="SSF54211">
    <property type="entry name" value="Ribosomal protein S5 domain 2-like"/>
    <property type="match status" value="2"/>
</dbReference>
<dbReference type="InterPro" id="IPR015848">
    <property type="entry name" value="PNPase_PH_RNA-bd_bac/org-type"/>
</dbReference>
<dbReference type="InterPro" id="IPR012340">
    <property type="entry name" value="NA-bd_OB-fold"/>
</dbReference>
<dbReference type="GO" id="GO:0000175">
    <property type="term" value="F:3'-5'-RNA exonuclease activity"/>
    <property type="evidence" value="ECO:0007669"/>
    <property type="project" value="TreeGrafter"/>
</dbReference>
<dbReference type="InterPro" id="IPR004087">
    <property type="entry name" value="KH_dom"/>
</dbReference>
<proteinExistence type="inferred from homology"/>
<dbReference type="EC" id="2.7.7.8" evidence="8"/>
<dbReference type="InterPro" id="IPR004088">
    <property type="entry name" value="KH_dom_type_1"/>
</dbReference>
<dbReference type="RefSeq" id="WP_046850331.1">
    <property type="nucleotide sequence ID" value="NZ_CP011451.1"/>
</dbReference>
<dbReference type="EMBL" id="VNHT01000016">
    <property type="protein sequence ID" value="TYP89527.1"/>
    <property type="molecule type" value="Genomic_DNA"/>
</dbReference>
<dbReference type="SUPFAM" id="SSF54791">
    <property type="entry name" value="Eukaryotic type KH-domain (KH-domain type I)"/>
    <property type="match status" value="1"/>
</dbReference>
<comment type="similarity">
    <text evidence="1 8">Belongs to the polyribonucleotide nucleotidyltransferase family.</text>
</comment>
<dbReference type="InterPro" id="IPR012162">
    <property type="entry name" value="PNPase"/>
</dbReference>
<dbReference type="OrthoDB" id="9804305at2"/>
<reference evidence="11 13" key="3">
    <citation type="submission" date="2019-07" db="EMBL/GenBank/DDBJ databases">
        <title>Active sludge and wastewater microbial communities from Klosterneuburg, Austria.</title>
        <authorList>
            <person name="Wagner M."/>
        </authorList>
    </citation>
    <scope>NUCLEOTIDE SEQUENCE [LARGE SCALE GENOMIC DNA]</scope>
    <source>
        <strain evidence="11 13">Nm2</strain>
    </source>
</reference>